<gene>
    <name evidence="1" type="ORF">LPLAT_LOCUS3187</name>
</gene>
<dbReference type="Proteomes" id="UP001497644">
    <property type="component" value="Chromosome 12"/>
</dbReference>
<evidence type="ECO:0000313" key="1">
    <source>
        <dbReference type="EMBL" id="CAL1677125.1"/>
    </source>
</evidence>
<accession>A0AAV2NAH4</accession>
<proteinExistence type="predicted"/>
<evidence type="ECO:0000313" key="2">
    <source>
        <dbReference type="Proteomes" id="UP001497644"/>
    </source>
</evidence>
<dbReference type="AlphaFoldDB" id="A0AAV2NAH4"/>
<name>A0AAV2NAH4_9HYME</name>
<dbReference type="EMBL" id="OZ034835">
    <property type="protein sequence ID" value="CAL1677125.1"/>
    <property type="molecule type" value="Genomic_DNA"/>
</dbReference>
<keyword evidence="2" id="KW-1185">Reference proteome</keyword>
<protein>
    <submittedName>
        <fullName evidence="1">Uncharacterized protein</fullName>
    </submittedName>
</protein>
<sequence length="80" mass="8679">MIFVGLWVAPSHAKDRIKCLRKSYTLMNYFSLPARRGRLGNSVKNGGSFAVPGSPPRSPSPISLEISSDIVVGRTTEESS</sequence>
<organism evidence="1 2">
    <name type="scientific">Lasius platythorax</name>
    <dbReference type="NCBI Taxonomy" id="488582"/>
    <lineage>
        <taxon>Eukaryota</taxon>
        <taxon>Metazoa</taxon>
        <taxon>Ecdysozoa</taxon>
        <taxon>Arthropoda</taxon>
        <taxon>Hexapoda</taxon>
        <taxon>Insecta</taxon>
        <taxon>Pterygota</taxon>
        <taxon>Neoptera</taxon>
        <taxon>Endopterygota</taxon>
        <taxon>Hymenoptera</taxon>
        <taxon>Apocrita</taxon>
        <taxon>Aculeata</taxon>
        <taxon>Formicoidea</taxon>
        <taxon>Formicidae</taxon>
        <taxon>Formicinae</taxon>
        <taxon>Lasius</taxon>
        <taxon>Lasius</taxon>
    </lineage>
</organism>
<reference evidence="1" key="1">
    <citation type="submission" date="2024-04" db="EMBL/GenBank/DDBJ databases">
        <authorList>
            <consortium name="Molecular Ecology Group"/>
        </authorList>
    </citation>
    <scope>NUCLEOTIDE SEQUENCE</scope>
</reference>